<dbReference type="Proteomes" id="UP000261520">
    <property type="component" value="Unplaced"/>
</dbReference>
<evidence type="ECO:0000256" key="4">
    <source>
        <dbReference type="ARBA" id="ARBA00022771"/>
    </source>
</evidence>
<dbReference type="PANTHER" id="PTHR14196:SF12">
    <property type="entry name" value="ZINC FINGER PROTEIN 208-LIKE"/>
    <property type="match status" value="1"/>
</dbReference>
<keyword evidence="9" id="KW-0539">Nucleus</keyword>
<dbReference type="SMART" id="SM00355">
    <property type="entry name" value="ZnF_C2H2"/>
    <property type="match status" value="3"/>
</dbReference>
<evidence type="ECO:0000256" key="3">
    <source>
        <dbReference type="ARBA" id="ARBA00022737"/>
    </source>
</evidence>
<evidence type="ECO:0000256" key="2">
    <source>
        <dbReference type="ARBA" id="ARBA00022723"/>
    </source>
</evidence>
<dbReference type="PROSITE" id="PS50157">
    <property type="entry name" value="ZINC_FINGER_C2H2_2"/>
    <property type="match status" value="3"/>
</dbReference>
<keyword evidence="13" id="KW-1185">Reference proteome</keyword>
<evidence type="ECO:0000256" key="9">
    <source>
        <dbReference type="ARBA" id="ARBA00023242"/>
    </source>
</evidence>
<evidence type="ECO:0000256" key="10">
    <source>
        <dbReference type="PROSITE-ProRule" id="PRU00042"/>
    </source>
</evidence>
<dbReference type="STRING" id="409849.ENSPMGP00000005931"/>
<reference evidence="12" key="1">
    <citation type="submission" date="2025-08" db="UniProtKB">
        <authorList>
            <consortium name="Ensembl"/>
        </authorList>
    </citation>
    <scope>IDENTIFICATION</scope>
</reference>
<dbReference type="PROSITE" id="PS00028">
    <property type="entry name" value="ZINC_FINGER_C2H2_1"/>
    <property type="match status" value="3"/>
</dbReference>
<keyword evidence="5" id="KW-0862">Zinc</keyword>
<keyword evidence="6" id="KW-0805">Transcription regulation</keyword>
<proteinExistence type="predicted"/>
<dbReference type="InterPro" id="IPR013087">
    <property type="entry name" value="Znf_C2H2_type"/>
</dbReference>
<dbReference type="GO" id="GO:0000981">
    <property type="term" value="F:DNA-binding transcription factor activity, RNA polymerase II-specific"/>
    <property type="evidence" value="ECO:0007669"/>
    <property type="project" value="TreeGrafter"/>
</dbReference>
<feature type="domain" description="C2H2-type" evidence="11">
    <location>
        <begin position="105"/>
        <end position="132"/>
    </location>
</feature>
<evidence type="ECO:0000256" key="8">
    <source>
        <dbReference type="ARBA" id="ARBA00023163"/>
    </source>
</evidence>
<dbReference type="AlphaFoldDB" id="A0A3B3ZNJ0"/>
<feature type="domain" description="C2H2-type" evidence="11">
    <location>
        <begin position="77"/>
        <end position="104"/>
    </location>
</feature>
<evidence type="ECO:0000256" key="7">
    <source>
        <dbReference type="ARBA" id="ARBA00023125"/>
    </source>
</evidence>
<dbReference type="GO" id="GO:0008270">
    <property type="term" value="F:zinc ion binding"/>
    <property type="evidence" value="ECO:0007669"/>
    <property type="project" value="UniProtKB-KW"/>
</dbReference>
<dbReference type="FunFam" id="3.30.160.60:FF:000145">
    <property type="entry name" value="Zinc finger protein 574"/>
    <property type="match status" value="1"/>
</dbReference>
<feature type="domain" description="C2H2-type" evidence="11">
    <location>
        <begin position="133"/>
        <end position="160"/>
    </location>
</feature>
<dbReference type="Pfam" id="PF00096">
    <property type="entry name" value="zf-C2H2"/>
    <property type="match status" value="3"/>
</dbReference>
<dbReference type="PANTHER" id="PTHR14196">
    <property type="entry name" value="ODD-SKIPPED - RELATED"/>
    <property type="match status" value="1"/>
</dbReference>
<evidence type="ECO:0000256" key="1">
    <source>
        <dbReference type="ARBA" id="ARBA00004123"/>
    </source>
</evidence>
<evidence type="ECO:0000313" key="13">
    <source>
        <dbReference type="Proteomes" id="UP000261520"/>
    </source>
</evidence>
<keyword evidence="4 10" id="KW-0863">Zinc-finger</keyword>
<evidence type="ECO:0000259" key="11">
    <source>
        <dbReference type="PROSITE" id="PS50157"/>
    </source>
</evidence>
<reference evidence="12" key="2">
    <citation type="submission" date="2025-09" db="UniProtKB">
        <authorList>
            <consortium name="Ensembl"/>
        </authorList>
    </citation>
    <scope>IDENTIFICATION</scope>
</reference>
<sequence>FPLRPLYLLCLRSVPPTEILKQELLNYQCNQVQIRARSTAAPNSGLSPKYKSAPETSASVNYGDMSGTAQGADKKKHQCPFCQKRFQKLAVLRDHIRIHTGERPFSCSTCEKTFSQKAHLHEHVRLHTGERPYSCSACEKTFATKSNLCKHERTHTGERPYSCSMCEKPFSQKYLSLPWDSV</sequence>
<accession>A0A3B3ZNJ0</accession>
<name>A0A3B3ZNJ0_9GOBI</name>
<organism evidence="12 13">
    <name type="scientific">Periophthalmus magnuspinnatus</name>
    <dbReference type="NCBI Taxonomy" id="409849"/>
    <lineage>
        <taxon>Eukaryota</taxon>
        <taxon>Metazoa</taxon>
        <taxon>Chordata</taxon>
        <taxon>Craniata</taxon>
        <taxon>Vertebrata</taxon>
        <taxon>Euteleostomi</taxon>
        <taxon>Actinopterygii</taxon>
        <taxon>Neopterygii</taxon>
        <taxon>Teleostei</taxon>
        <taxon>Neoteleostei</taxon>
        <taxon>Acanthomorphata</taxon>
        <taxon>Gobiaria</taxon>
        <taxon>Gobiiformes</taxon>
        <taxon>Gobioidei</taxon>
        <taxon>Gobiidae</taxon>
        <taxon>Oxudercinae</taxon>
        <taxon>Periophthalmus</taxon>
    </lineage>
</organism>
<dbReference type="FunFam" id="3.30.160.60:FF:002716">
    <property type="entry name" value="Zinc finger protein 212"/>
    <property type="match status" value="2"/>
</dbReference>
<dbReference type="InterPro" id="IPR050717">
    <property type="entry name" value="C2H2-ZF_Transcription_Reg"/>
</dbReference>
<dbReference type="GO" id="GO:0005634">
    <property type="term" value="C:nucleus"/>
    <property type="evidence" value="ECO:0007669"/>
    <property type="project" value="UniProtKB-SubCell"/>
</dbReference>
<dbReference type="SUPFAM" id="SSF57667">
    <property type="entry name" value="beta-beta-alpha zinc fingers"/>
    <property type="match status" value="2"/>
</dbReference>
<keyword evidence="7" id="KW-0238">DNA-binding</keyword>
<evidence type="ECO:0000313" key="12">
    <source>
        <dbReference type="Ensembl" id="ENSPMGP00000005931.1"/>
    </source>
</evidence>
<dbReference type="Gene3D" id="3.30.160.60">
    <property type="entry name" value="Classic Zinc Finger"/>
    <property type="match status" value="4"/>
</dbReference>
<keyword evidence="8" id="KW-0804">Transcription</keyword>
<keyword evidence="2" id="KW-0479">Metal-binding</keyword>
<dbReference type="InterPro" id="IPR036236">
    <property type="entry name" value="Znf_C2H2_sf"/>
</dbReference>
<protein>
    <recommendedName>
        <fullName evidence="11">C2H2-type domain-containing protein</fullName>
    </recommendedName>
</protein>
<evidence type="ECO:0000256" key="6">
    <source>
        <dbReference type="ARBA" id="ARBA00023015"/>
    </source>
</evidence>
<keyword evidence="3" id="KW-0677">Repeat</keyword>
<dbReference type="GO" id="GO:0000977">
    <property type="term" value="F:RNA polymerase II transcription regulatory region sequence-specific DNA binding"/>
    <property type="evidence" value="ECO:0007669"/>
    <property type="project" value="TreeGrafter"/>
</dbReference>
<dbReference type="Ensembl" id="ENSPMGT00000006299.1">
    <property type="protein sequence ID" value="ENSPMGP00000005931.1"/>
    <property type="gene ID" value="ENSPMGG00000004985.1"/>
</dbReference>
<comment type="subcellular location">
    <subcellularLocation>
        <location evidence="1">Nucleus</location>
    </subcellularLocation>
</comment>
<evidence type="ECO:0000256" key="5">
    <source>
        <dbReference type="ARBA" id="ARBA00022833"/>
    </source>
</evidence>